<evidence type="ECO:0000313" key="2">
    <source>
        <dbReference type="Proteomes" id="UP001058016"/>
    </source>
</evidence>
<dbReference type="Proteomes" id="UP001058016">
    <property type="component" value="Chromosome"/>
</dbReference>
<keyword evidence="2" id="KW-1185">Reference proteome</keyword>
<organism evidence="1 2">
    <name type="scientific">Turicibacter bilis</name>
    <dbReference type="NCBI Taxonomy" id="2735723"/>
    <lineage>
        <taxon>Bacteria</taxon>
        <taxon>Bacillati</taxon>
        <taxon>Bacillota</taxon>
        <taxon>Erysipelotrichia</taxon>
        <taxon>Erysipelotrichales</taxon>
        <taxon>Turicibacteraceae</taxon>
        <taxon>Turicibacter</taxon>
    </lineage>
</organism>
<dbReference type="EMBL" id="CP071249">
    <property type="protein sequence ID" value="UUF07250.1"/>
    <property type="molecule type" value="Genomic_DNA"/>
</dbReference>
<gene>
    <name evidence="1" type="ORF">J0J69_06105</name>
</gene>
<dbReference type="InterPro" id="IPR051917">
    <property type="entry name" value="Transposase-Integrase"/>
</dbReference>
<name>A0ABY5JKN2_9FIRM</name>
<dbReference type="PANTHER" id="PTHR10948">
    <property type="entry name" value="TRANSPOSASE"/>
    <property type="match status" value="1"/>
</dbReference>
<sequence>MNQTERVSTKTLYKLVKQGMIDANKLHRKGKNNPKSHQETRGEINSCKTIHERDEQYPQASTNQEYGHFEGDTIVGKNRQSAIVTLVEKKSKHIVLLKASRKSQEVKEAMLNWLNEQMETAIKTFTFDCEKEFSKWKEIKQESQTPIEIFFSDPGAPG</sequence>
<reference evidence="1 2" key="1">
    <citation type="submission" date="2021-03" db="EMBL/GenBank/DDBJ databases">
        <title>Comparative Genomics and Metabolomics in the genus Turicibacter.</title>
        <authorList>
            <person name="Maki J."/>
            <person name="Looft T."/>
        </authorList>
    </citation>
    <scope>NUCLEOTIDE SEQUENCE [LARGE SCALE GENOMIC DNA]</scope>
    <source>
        <strain evidence="1 2">MMM721</strain>
    </source>
</reference>
<evidence type="ECO:0000313" key="1">
    <source>
        <dbReference type="EMBL" id="UUF07250.1"/>
    </source>
</evidence>
<accession>A0ABY5JKN2</accession>
<dbReference type="InterPro" id="IPR053392">
    <property type="entry name" value="Transposase_IS30-like"/>
</dbReference>
<dbReference type="PANTHER" id="PTHR10948:SF23">
    <property type="entry name" value="TRANSPOSASE INSI FOR INSERTION SEQUENCE ELEMENT IS30A-RELATED"/>
    <property type="match status" value="1"/>
</dbReference>
<proteinExistence type="predicted"/>
<dbReference type="NCBIfam" id="NF033563">
    <property type="entry name" value="transpos_IS30"/>
    <property type="match status" value="1"/>
</dbReference>
<protein>
    <submittedName>
        <fullName evidence="1">IS30 family transposase</fullName>
    </submittedName>
</protein>